<gene>
    <name evidence="1" type="ORF">HKBW3S42_00830</name>
</gene>
<comment type="caution">
    <text evidence="1">The sequence shown here is derived from an EMBL/GenBank/DDBJ whole genome shotgun (WGS) entry which is preliminary data.</text>
</comment>
<sequence>MGIQASSYDLIVIDDNLWVEFTKKGQYQAKKEVDKVSYLWDRLIETFCNDFQKGDLAFGNSLTEVEKVTRVMAREDRFSRRILGKEFIEFIELASQQKVRSRVMPSPSGILYVFLACPHGGDRKYRVTELGARCFVIRGLNPDYTTVIGIATEQYEIGKGFSLDAVYLSKETWTPEDQTQLEYL</sequence>
<organism evidence="1 2">
    <name type="scientific">Candidatus Hakubella thermalkaliphila</name>
    <dbReference type="NCBI Taxonomy" id="2754717"/>
    <lineage>
        <taxon>Bacteria</taxon>
        <taxon>Bacillati</taxon>
        <taxon>Actinomycetota</taxon>
        <taxon>Actinomycetota incertae sedis</taxon>
        <taxon>Candidatus Hakubellales</taxon>
        <taxon>Candidatus Hakubellaceae</taxon>
        <taxon>Candidatus Hakubella</taxon>
    </lineage>
</organism>
<dbReference type="AlphaFoldDB" id="A0A6V8PN87"/>
<dbReference type="Proteomes" id="UP000568877">
    <property type="component" value="Unassembled WGS sequence"/>
</dbReference>
<proteinExistence type="predicted"/>
<name>A0A6V8PN87_9ACTN</name>
<protein>
    <submittedName>
        <fullName evidence="1">Uncharacterized protein</fullName>
    </submittedName>
</protein>
<evidence type="ECO:0000313" key="1">
    <source>
        <dbReference type="EMBL" id="GFP32526.1"/>
    </source>
</evidence>
<evidence type="ECO:0000313" key="2">
    <source>
        <dbReference type="Proteomes" id="UP000568877"/>
    </source>
</evidence>
<accession>A0A6V8PN87</accession>
<dbReference type="EMBL" id="BLSA01000093">
    <property type="protein sequence ID" value="GFP32526.1"/>
    <property type="molecule type" value="Genomic_DNA"/>
</dbReference>
<reference evidence="1 2" key="1">
    <citation type="journal article" date="2020" name="Front. Microbiol.">
        <title>Single-cell genomics of novel Actinobacteria with the Wood-Ljungdahl pathway discovered in a serpentinizing system.</title>
        <authorList>
            <person name="Merino N."/>
            <person name="Kawai M."/>
            <person name="Boyd E.S."/>
            <person name="Colman D.R."/>
            <person name="McGlynn S.E."/>
            <person name="Nealson K.H."/>
            <person name="Kurokawa K."/>
            <person name="Hongoh Y."/>
        </authorList>
    </citation>
    <scope>NUCLEOTIDE SEQUENCE [LARGE SCALE GENOMIC DNA]</scope>
    <source>
        <strain evidence="1 2">S42</strain>
    </source>
</reference>